<feature type="transmembrane region" description="Helical" evidence="1">
    <location>
        <begin position="96"/>
        <end position="116"/>
    </location>
</feature>
<dbReference type="EMBL" id="UOGA01000184">
    <property type="protein sequence ID" value="VAX20723.1"/>
    <property type="molecule type" value="Genomic_DNA"/>
</dbReference>
<feature type="transmembrane region" description="Helical" evidence="1">
    <location>
        <begin position="274"/>
        <end position="297"/>
    </location>
</feature>
<accession>A0A3B1C7T6</accession>
<keyword evidence="1" id="KW-1133">Transmembrane helix</keyword>
<dbReference type="AlphaFoldDB" id="A0A3B1C7T6"/>
<feature type="transmembrane region" description="Helical" evidence="1">
    <location>
        <begin position="145"/>
        <end position="163"/>
    </location>
</feature>
<protein>
    <submittedName>
        <fullName evidence="2">Uncharacterized protein</fullName>
    </submittedName>
</protein>
<proteinExistence type="predicted"/>
<feature type="transmembrane region" description="Helical" evidence="1">
    <location>
        <begin position="175"/>
        <end position="194"/>
    </location>
</feature>
<feature type="transmembrane region" description="Helical" evidence="1">
    <location>
        <begin position="36"/>
        <end position="55"/>
    </location>
</feature>
<feature type="transmembrane region" description="Helical" evidence="1">
    <location>
        <begin position="246"/>
        <end position="268"/>
    </location>
</feature>
<organism evidence="2">
    <name type="scientific">hydrothermal vent metagenome</name>
    <dbReference type="NCBI Taxonomy" id="652676"/>
    <lineage>
        <taxon>unclassified sequences</taxon>
        <taxon>metagenomes</taxon>
        <taxon>ecological metagenomes</taxon>
    </lineage>
</organism>
<sequence length="328" mass="37147">MNSYFALLPVISATLCVGLGLFTLSRNYRHPANIGFTFGLFSLAVIEIGNALVLSQDISHVDALKGIRLALAGETVLPVAWYVFAITFARANYMEVLFRWVPALVVMAILSLVFILNTDSPAFISAPVEGLDLDFFFMGPTGRYFYIYLIVCIVMSMVQLENTFRSSSGVQRWRVKYVIFGVGAILAFYIYKASQALLFSSINVQIIPVISAVTFISVSMMALFIVRHRLLEVNIFISRYVVYNSLTILIIGLYLLAVGVVTQGITYFNIPFSYFFSALFIFGALLALFVILFNASLRRKAQLFINRHFYEHKYEFRDKWMESIEKIS</sequence>
<feature type="transmembrane region" description="Helical" evidence="1">
    <location>
        <begin position="6"/>
        <end position="24"/>
    </location>
</feature>
<keyword evidence="1" id="KW-0472">Membrane</keyword>
<feature type="non-terminal residue" evidence="2">
    <location>
        <position position="328"/>
    </location>
</feature>
<name>A0A3B1C7T6_9ZZZZ</name>
<feature type="transmembrane region" description="Helical" evidence="1">
    <location>
        <begin position="206"/>
        <end position="226"/>
    </location>
</feature>
<keyword evidence="1" id="KW-0812">Transmembrane</keyword>
<reference evidence="2" key="1">
    <citation type="submission" date="2018-06" db="EMBL/GenBank/DDBJ databases">
        <authorList>
            <person name="Zhirakovskaya E."/>
        </authorList>
    </citation>
    <scope>NUCLEOTIDE SEQUENCE</scope>
</reference>
<feature type="transmembrane region" description="Helical" evidence="1">
    <location>
        <begin position="67"/>
        <end position="89"/>
    </location>
</feature>
<evidence type="ECO:0000256" key="1">
    <source>
        <dbReference type="SAM" id="Phobius"/>
    </source>
</evidence>
<gene>
    <name evidence="2" type="ORF">MNBD_NITROSPINAE04-1550</name>
</gene>
<evidence type="ECO:0000313" key="2">
    <source>
        <dbReference type="EMBL" id="VAX20723.1"/>
    </source>
</evidence>